<evidence type="ECO:0000259" key="10">
    <source>
        <dbReference type="PROSITE" id="PS51545"/>
    </source>
</evidence>
<dbReference type="FunFam" id="1.10.1070.11:FF:000004">
    <property type="entry name" value="Phosphatidylinositol 4-kinase, catalytic, beta"/>
    <property type="match status" value="1"/>
</dbReference>
<dbReference type="GO" id="GO:0030867">
    <property type="term" value="C:rough endoplasmic reticulum membrane"/>
    <property type="evidence" value="ECO:0007669"/>
    <property type="project" value="UniProtKB-SubCell"/>
</dbReference>
<gene>
    <name evidence="12" type="primary">LOC106051947</name>
</gene>
<evidence type="ECO:0000256" key="5">
    <source>
        <dbReference type="ARBA" id="ARBA00036767"/>
    </source>
</evidence>
<feature type="domain" description="PI3K/PI4K catalytic" evidence="9">
    <location>
        <begin position="712"/>
        <end position="980"/>
    </location>
</feature>
<accession>A0A9W2ZBN2</accession>
<keyword evidence="4" id="KW-0418">Kinase</keyword>
<evidence type="ECO:0000256" key="3">
    <source>
        <dbReference type="ARBA" id="ARBA00022679"/>
    </source>
</evidence>
<dbReference type="EC" id="2.7.1.67" evidence="2"/>
<dbReference type="GO" id="GO:0046854">
    <property type="term" value="P:phosphatidylinositol phosphate biosynthetic process"/>
    <property type="evidence" value="ECO:0007669"/>
    <property type="project" value="InterPro"/>
</dbReference>
<dbReference type="PROSITE" id="PS00915">
    <property type="entry name" value="PI3_4_KINASE_1"/>
    <property type="match status" value="1"/>
</dbReference>
<dbReference type="GO" id="GO:0004430">
    <property type="term" value="F:1-phosphatidylinositol 4-kinase activity"/>
    <property type="evidence" value="ECO:0007669"/>
    <property type="project" value="UniProtKB-EC"/>
</dbReference>
<sequence length="995" mass="110674">MATDNLHVSCDIQIHSTAKHHGLQHPQQIISAPQQLSIYEPHYLPAGSIKLSPANALFEVNGNYAENPELRMPGQVCQCSTEDGVTFDDNLSPDVLKNDSGLPYVVTDGALRSLSCHKCHSVRPIGTIGADDLHNLVFRKYKGSSGGSFDGSLEKIDEDPVGLSSYPPHMLERSLSYSSVEKTLSQLTSSQLRTNDSCVANCVGGDSVCPSVSAQTCVSSTLPEMSETSSEDVNQQVEELDQSQNASISTSGMKNLMSDKLSLDDLSASSRPLDSKSLCLPLPLRFLKSSGSALLLQKDQSHVDKTLAVVQRNKGRPPPRQSWLLRLFESKMFDMNIAITYLYNSKEPGVQTYIGNRMFSFDDNDVDFYLPQLLNMYIHMHDVAEAIHPYLVHRCRNSIEFSVNCAWLLDAYSADTLKPNWKNSQGIKLRDMILNEQLRPQVQSPTGNAKSPMSQNAPLRYSSPQPLSMAAFNLSGSQTSAALALLSTTPQLSQAVASTVVKKTHQRSRSEATGILIKHSETTPSMAVPSAHVVGDLSTGRAFDNGCQCHLQSEAVFNHLKGRDTNCHCDAPRLLPQEEFIKALLNIGHKLQLLPTKEHRTSQLIAELALLNLNLPARVWLPISHSRNHHIARIPHTQAVVLNSKEKLANRCRSSDTISQLSTESSTSADSKDPVVYIAAGDIRRRLSENLAAPKKKFERDPDDPSAAVLKEPWEDKVTRIRESSPYGHLPNWQLMAAIVKVGDDLRQELLVYQVLRRLQMFWIEEHLPLWIKPCKIVVTSRDSGMIEPVLNAVSLHQIKKHSKLSLLDYFIHEFGPITSEEFLTAQKNFVQSCAGYCLVCYLLQLKDRHNGNILLDSDGHIIHIDFGFILSNSPGKNLGFENSPFKLTHEFVEVMGGLGSDMFEYFKILLLQGFVASRKHMDKILPLVEIMQTGSQLPCFNKGISAIRAFKDRFHMSSTEEQLQLIVDGLVEASLHSLTTKLYDNFQYFTNGIL</sequence>
<evidence type="ECO:0000256" key="6">
    <source>
        <dbReference type="ARBA" id="ARBA00037860"/>
    </source>
</evidence>
<dbReference type="Gene3D" id="3.30.1010.10">
    <property type="entry name" value="Phosphatidylinositol 3-kinase Catalytic Subunit, Chain A, domain 4"/>
    <property type="match status" value="1"/>
</dbReference>
<dbReference type="AlphaFoldDB" id="A0A9W2ZBN2"/>
<dbReference type="Gene3D" id="1.10.1070.11">
    <property type="entry name" value="Phosphatidylinositol 3-/4-kinase, catalytic domain"/>
    <property type="match status" value="1"/>
</dbReference>
<dbReference type="SUPFAM" id="SSF56112">
    <property type="entry name" value="Protein kinase-like (PK-like)"/>
    <property type="match status" value="1"/>
</dbReference>
<organism evidence="11 12">
    <name type="scientific">Biomphalaria glabrata</name>
    <name type="common">Bloodfluke planorb</name>
    <name type="synonym">Freshwater snail</name>
    <dbReference type="NCBI Taxonomy" id="6526"/>
    <lineage>
        <taxon>Eukaryota</taxon>
        <taxon>Metazoa</taxon>
        <taxon>Spiralia</taxon>
        <taxon>Lophotrochozoa</taxon>
        <taxon>Mollusca</taxon>
        <taxon>Gastropoda</taxon>
        <taxon>Heterobranchia</taxon>
        <taxon>Euthyneura</taxon>
        <taxon>Panpulmonata</taxon>
        <taxon>Hygrophila</taxon>
        <taxon>Lymnaeoidea</taxon>
        <taxon>Planorbidae</taxon>
        <taxon>Biomphalaria</taxon>
    </lineage>
</organism>
<protein>
    <recommendedName>
        <fullName evidence="7">Phosphatidylinositol 4-kinase beta</fullName>
        <ecNumber evidence="2">2.7.1.67</ecNumber>
    </recommendedName>
</protein>
<dbReference type="PROSITE" id="PS00916">
    <property type="entry name" value="PI3_4_KINASE_2"/>
    <property type="match status" value="1"/>
</dbReference>
<evidence type="ECO:0000313" key="12">
    <source>
        <dbReference type="RefSeq" id="XP_055872445.1"/>
    </source>
</evidence>
<dbReference type="GO" id="GO:0048015">
    <property type="term" value="P:phosphatidylinositol-mediated signaling"/>
    <property type="evidence" value="ECO:0007669"/>
    <property type="project" value="TreeGrafter"/>
</dbReference>
<keyword evidence="11" id="KW-1185">Reference proteome</keyword>
<dbReference type="PROSITE" id="PS51545">
    <property type="entry name" value="PIK_HELICAL"/>
    <property type="match status" value="1"/>
</dbReference>
<dbReference type="CDD" id="cd05168">
    <property type="entry name" value="PI4Kc_III_beta"/>
    <property type="match status" value="1"/>
</dbReference>
<dbReference type="SMART" id="SM00146">
    <property type="entry name" value="PI3Kc"/>
    <property type="match status" value="1"/>
</dbReference>
<evidence type="ECO:0000256" key="8">
    <source>
        <dbReference type="SAM" id="MobiDB-lite"/>
    </source>
</evidence>
<evidence type="ECO:0000256" key="2">
    <source>
        <dbReference type="ARBA" id="ARBA00012169"/>
    </source>
</evidence>
<dbReference type="InterPro" id="IPR000403">
    <property type="entry name" value="PI3/4_kinase_cat_dom"/>
</dbReference>
<name>A0A9W2ZBN2_BIOGL</name>
<dbReference type="InterPro" id="IPR001263">
    <property type="entry name" value="PI3K_accessory_dom"/>
</dbReference>
<dbReference type="InterPro" id="IPR015433">
    <property type="entry name" value="PI3/4_kinase"/>
</dbReference>
<evidence type="ECO:0000256" key="4">
    <source>
        <dbReference type="ARBA" id="ARBA00022777"/>
    </source>
</evidence>
<evidence type="ECO:0000259" key="9">
    <source>
        <dbReference type="PROSITE" id="PS50290"/>
    </source>
</evidence>
<dbReference type="InterPro" id="IPR057754">
    <property type="entry name" value="PI4-kinase_beta/PIK1_cat"/>
</dbReference>
<proteinExistence type="predicted"/>
<evidence type="ECO:0000256" key="7">
    <source>
        <dbReference type="ARBA" id="ARBA00039877"/>
    </source>
</evidence>
<comment type="catalytic activity">
    <reaction evidence="5">
        <text>a 1,2-diacyl-sn-glycero-3-phospho-(1D-myo-inositol) + ATP = a 1,2-diacyl-sn-glycero-3-phospho-(1D-myo-inositol 4-phosphate) + ADP + H(+)</text>
        <dbReference type="Rhea" id="RHEA:19877"/>
        <dbReference type="ChEBI" id="CHEBI:15378"/>
        <dbReference type="ChEBI" id="CHEBI:30616"/>
        <dbReference type="ChEBI" id="CHEBI:57880"/>
        <dbReference type="ChEBI" id="CHEBI:58178"/>
        <dbReference type="ChEBI" id="CHEBI:456216"/>
        <dbReference type="EC" id="2.7.1.67"/>
    </reaction>
    <physiologicalReaction direction="left-to-right" evidence="5">
        <dbReference type="Rhea" id="RHEA:19878"/>
    </physiologicalReaction>
</comment>
<dbReference type="GeneID" id="106051947"/>
<dbReference type="InterPro" id="IPR049160">
    <property type="entry name" value="PI4KB-PIK1_PIK"/>
</dbReference>
<dbReference type="InterPro" id="IPR018936">
    <property type="entry name" value="PI3/4_kinase_CS"/>
</dbReference>
<feature type="domain" description="PIK helical" evidence="10">
    <location>
        <begin position="230"/>
        <end position="435"/>
    </location>
</feature>
<comment type="subcellular location">
    <subcellularLocation>
        <location evidence="1">Mitochondrion outer membrane</location>
        <topology evidence="1">Peripheral membrane protein</topology>
    </subcellularLocation>
    <subcellularLocation>
        <location evidence="6">Rough endoplasmic reticulum membrane</location>
        <topology evidence="6">Peripheral membrane protein</topology>
    </subcellularLocation>
</comment>
<dbReference type="Pfam" id="PF00454">
    <property type="entry name" value="PI3_PI4_kinase"/>
    <property type="match status" value="1"/>
</dbReference>
<dbReference type="Proteomes" id="UP001165740">
    <property type="component" value="Chromosome 17"/>
</dbReference>
<keyword evidence="3" id="KW-0808">Transferase</keyword>
<evidence type="ECO:0000256" key="1">
    <source>
        <dbReference type="ARBA" id="ARBA00004450"/>
    </source>
</evidence>
<feature type="region of interest" description="Disordered" evidence="8">
    <location>
        <begin position="223"/>
        <end position="246"/>
    </location>
</feature>
<dbReference type="PANTHER" id="PTHR10048">
    <property type="entry name" value="PHOSPHATIDYLINOSITOL KINASE"/>
    <property type="match status" value="1"/>
</dbReference>
<reference evidence="12" key="1">
    <citation type="submission" date="2025-08" db="UniProtKB">
        <authorList>
            <consortium name="RefSeq"/>
        </authorList>
    </citation>
    <scope>IDENTIFICATION</scope>
</reference>
<dbReference type="PANTHER" id="PTHR10048:SF22">
    <property type="entry name" value="PHOSPHATIDYLINOSITOL 4-KINASE BETA"/>
    <property type="match status" value="1"/>
</dbReference>
<dbReference type="InterPro" id="IPR036940">
    <property type="entry name" value="PI3/4_kinase_cat_sf"/>
</dbReference>
<dbReference type="RefSeq" id="XP_055872445.1">
    <property type="nucleotide sequence ID" value="XM_056016470.1"/>
</dbReference>
<evidence type="ECO:0000313" key="11">
    <source>
        <dbReference type="Proteomes" id="UP001165740"/>
    </source>
</evidence>
<dbReference type="InterPro" id="IPR011009">
    <property type="entry name" value="Kinase-like_dom_sf"/>
</dbReference>
<dbReference type="PROSITE" id="PS50290">
    <property type="entry name" value="PI3_4_KINASE_3"/>
    <property type="match status" value="1"/>
</dbReference>
<dbReference type="GO" id="GO:0005741">
    <property type="term" value="C:mitochondrial outer membrane"/>
    <property type="evidence" value="ECO:0007669"/>
    <property type="project" value="UniProtKB-SubCell"/>
</dbReference>
<dbReference type="Pfam" id="PF21245">
    <property type="entry name" value="PI4KB-PIK1_PIK"/>
    <property type="match status" value="1"/>
</dbReference>